<keyword evidence="8" id="KW-1185">Reference proteome</keyword>
<dbReference type="PANTHER" id="PTHR30632:SF0">
    <property type="entry name" value="SULFATE-BINDING PROTEIN"/>
    <property type="match status" value="1"/>
</dbReference>
<dbReference type="FunFam" id="3.40.190.10:FF:000035">
    <property type="entry name" value="Molybdate ABC transporter substrate-binding protein"/>
    <property type="match status" value="1"/>
</dbReference>
<dbReference type="InterPro" id="IPR005950">
    <property type="entry name" value="ModA"/>
</dbReference>
<evidence type="ECO:0000256" key="3">
    <source>
        <dbReference type="ARBA" id="ARBA00022723"/>
    </source>
</evidence>
<dbReference type="Gene3D" id="3.40.190.10">
    <property type="entry name" value="Periplasmic binding protein-like II"/>
    <property type="match status" value="2"/>
</dbReference>
<dbReference type="Pfam" id="PF13531">
    <property type="entry name" value="SBP_bac_11"/>
    <property type="match status" value="1"/>
</dbReference>
<accession>A0A0A3I1J3</accession>
<dbReference type="eggNOG" id="COG0725">
    <property type="taxonomic scope" value="Bacteria"/>
</dbReference>
<dbReference type="GO" id="GO:0030973">
    <property type="term" value="F:molybdate ion binding"/>
    <property type="evidence" value="ECO:0007669"/>
    <property type="project" value="TreeGrafter"/>
</dbReference>
<dbReference type="STRING" id="1384057.CD33_01055"/>
<feature type="binding site" evidence="5">
    <location>
        <position position="175"/>
    </location>
    <ligand>
        <name>molybdate</name>
        <dbReference type="ChEBI" id="CHEBI:36264"/>
    </ligand>
</feature>
<dbReference type="RefSeq" id="WP_036197284.1">
    <property type="nucleotide sequence ID" value="NZ_AVCY01000026.1"/>
</dbReference>
<keyword evidence="4 6" id="KW-0732">Signal</keyword>
<feature type="binding site" evidence="5">
    <location>
        <position position="148"/>
    </location>
    <ligand>
        <name>molybdate</name>
        <dbReference type="ChEBI" id="CHEBI:36264"/>
    </ligand>
</feature>
<keyword evidence="2 5" id="KW-0500">Molybdenum</keyword>
<dbReference type="SUPFAM" id="SSF53850">
    <property type="entry name" value="Periplasmic binding protein-like II"/>
    <property type="match status" value="1"/>
</dbReference>
<dbReference type="PIRSF" id="PIRSF004846">
    <property type="entry name" value="ModA"/>
    <property type="match status" value="1"/>
</dbReference>
<evidence type="ECO:0000256" key="2">
    <source>
        <dbReference type="ARBA" id="ARBA00022505"/>
    </source>
</evidence>
<protein>
    <recommendedName>
        <fullName evidence="9">Molybdenum ABC transporter substrate-binding protein</fullName>
    </recommendedName>
</protein>
<comment type="similarity">
    <text evidence="1">Belongs to the bacterial solute-binding protein ModA family.</text>
</comment>
<dbReference type="OrthoDB" id="9785015at2"/>
<keyword evidence="3 5" id="KW-0479">Metal-binding</keyword>
<dbReference type="GO" id="GO:1901359">
    <property type="term" value="F:tungstate binding"/>
    <property type="evidence" value="ECO:0007669"/>
    <property type="project" value="UniProtKB-ARBA"/>
</dbReference>
<dbReference type="GO" id="GO:0046872">
    <property type="term" value="F:metal ion binding"/>
    <property type="evidence" value="ECO:0007669"/>
    <property type="project" value="UniProtKB-KW"/>
</dbReference>
<evidence type="ECO:0000256" key="4">
    <source>
        <dbReference type="ARBA" id="ARBA00022729"/>
    </source>
</evidence>
<evidence type="ECO:0000313" key="8">
    <source>
        <dbReference type="Proteomes" id="UP000030408"/>
    </source>
</evidence>
<feature type="binding site" evidence="5">
    <location>
        <position position="193"/>
    </location>
    <ligand>
        <name>molybdate</name>
        <dbReference type="ChEBI" id="CHEBI:36264"/>
    </ligand>
</feature>
<name>A0A0A3I1J3_9BACL</name>
<feature type="binding site" evidence="5">
    <location>
        <position position="68"/>
    </location>
    <ligand>
        <name>molybdate</name>
        <dbReference type="ChEBI" id="CHEBI:36264"/>
    </ligand>
</feature>
<feature type="signal peptide" evidence="6">
    <location>
        <begin position="1"/>
        <end position="21"/>
    </location>
</feature>
<dbReference type="GO" id="GO:0015689">
    <property type="term" value="P:molybdate ion transport"/>
    <property type="evidence" value="ECO:0007669"/>
    <property type="project" value="InterPro"/>
</dbReference>
<evidence type="ECO:0008006" key="9">
    <source>
        <dbReference type="Google" id="ProtNLM"/>
    </source>
</evidence>
<sequence length="256" mass="28123">MKQLKIMLFAIFLFLAMGGCAPTNPDKMNTVVLTVSAASSLQNVLEELAVEFQKKHSYIDIQYNFGASGALVKQIEQGAPADVIISASTEQFNKLNMAGLIQEGTTLISNELVLITGNNGSVSLQKIEDLKSNRVEKISIGAPSIVPAGSYAKQALEHLDLWTELESKFVYAKDVRQVLTYVESGNVQAGFVYHTDAIGSDKVKIISTINEEILDSISYPIGIVNHAGSPTEAKKFYEFLQSEEIKDIWVKYGFTY</sequence>
<comment type="caution">
    <text evidence="7">The sequence shown here is derived from an EMBL/GenBank/DDBJ whole genome shotgun (WGS) entry which is preliminary data.</text>
</comment>
<proteinExistence type="inferred from homology"/>
<dbReference type="Proteomes" id="UP000030408">
    <property type="component" value="Unassembled WGS sequence"/>
</dbReference>
<dbReference type="NCBIfam" id="TIGR01256">
    <property type="entry name" value="modA"/>
    <property type="match status" value="1"/>
</dbReference>
<dbReference type="PANTHER" id="PTHR30632">
    <property type="entry name" value="MOLYBDATE-BINDING PERIPLASMIC PROTEIN"/>
    <property type="match status" value="1"/>
</dbReference>
<evidence type="ECO:0000313" key="7">
    <source>
        <dbReference type="EMBL" id="KGR78604.1"/>
    </source>
</evidence>
<dbReference type="EMBL" id="JPVO01000030">
    <property type="protein sequence ID" value="KGR78604.1"/>
    <property type="molecule type" value="Genomic_DNA"/>
</dbReference>
<reference evidence="7 8" key="1">
    <citation type="submission" date="2014-02" db="EMBL/GenBank/DDBJ databases">
        <title>Draft genome sequence of Lysinibacillus sinduriensis JCM 15800.</title>
        <authorList>
            <person name="Zhang F."/>
            <person name="Wang G."/>
            <person name="Zhang L."/>
        </authorList>
    </citation>
    <scope>NUCLEOTIDE SEQUENCE [LARGE SCALE GENOMIC DNA]</scope>
    <source>
        <strain evidence="7 8">JCM 15800</strain>
    </source>
</reference>
<dbReference type="InterPro" id="IPR050682">
    <property type="entry name" value="ModA/WtpA"/>
</dbReference>
<evidence type="ECO:0000256" key="5">
    <source>
        <dbReference type="PIRSR" id="PIRSR004846-1"/>
    </source>
</evidence>
<evidence type="ECO:0000256" key="6">
    <source>
        <dbReference type="SAM" id="SignalP"/>
    </source>
</evidence>
<feature type="chain" id="PRO_5002001435" description="Molybdenum ABC transporter substrate-binding protein" evidence="6">
    <location>
        <begin position="22"/>
        <end position="256"/>
    </location>
</feature>
<feature type="binding site" evidence="5">
    <location>
        <position position="40"/>
    </location>
    <ligand>
        <name>molybdate</name>
        <dbReference type="ChEBI" id="CHEBI:36264"/>
    </ligand>
</feature>
<dbReference type="PROSITE" id="PS51257">
    <property type="entry name" value="PROKAR_LIPOPROTEIN"/>
    <property type="match status" value="1"/>
</dbReference>
<dbReference type="AlphaFoldDB" id="A0A0A3I1J3"/>
<gene>
    <name evidence="7" type="ORF">CD33_01055</name>
</gene>
<evidence type="ECO:0000256" key="1">
    <source>
        <dbReference type="ARBA" id="ARBA00009175"/>
    </source>
</evidence>
<organism evidence="7 8">
    <name type="scientific">Ureibacillus sinduriensis BLB-1 = JCM 15800</name>
    <dbReference type="NCBI Taxonomy" id="1384057"/>
    <lineage>
        <taxon>Bacteria</taxon>
        <taxon>Bacillati</taxon>
        <taxon>Bacillota</taxon>
        <taxon>Bacilli</taxon>
        <taxon>Bacillales</taxon>
        <taxon>Caryophanaceae</taxon>
        <taxon>Ureibacillus</taxon>
    </lineage>
</organism>